<dbReference type="GO" id="GO:0005506">
    <property type="term" value="F:iron ion binding"/>
    <property type="evidence" value="ECO:0007669"/>
    <property type="project" value="InterPro"/>
</dbReference>
<comment type="cofactor">
    <cofactor evidence="6">
        <name>heme</name>
        <dbReference type="ChEBI" id="CHEBI:30413"/>
    </cofactor>
</comment>
<keyword evidence="4 6" id="KW-0408">Iron</keyword>
<protein>
    <recommendedName>
        <fullName evidence="11">Cytochrome P450</fullName>
    </recommendedName>
</protein>
<gene>
    <name evidence="9" type="ORF">N0V93_000703</name>
</gene>
<keyword evidence="10" id="KW-1185">Reference proteome</keyword>
<sequence length="539" mass="61129">MLCDFISRWIKAQWRGKPYGKCNAMSWSRSPATSTPDGILGLRLGPSARTVVLNKWTHVRDLFDSREKGAIYADRPTNPIADYVLSNQDLHLAFAQYGPKWRKARKTVVEFLSGKHLEKILDVQNAESTQMIWELLQFCGSDKEAESKKYHTYVKRAFGAVILETVYGLRCKDSDDDSRVMRFFAIVDDFAGLLAPGATPPFDIFPWLRFVPDFLTPWKGWQKRANSVRKRQSMFYRELFFEAETMHKAGKLEESFVASLINDNMAAIRSGREKDLYTQLELDYICGFLLDAGADTTVMAFETFILAMATHPEIQKQAQEEVDAVFGSDRMPHAIDGRKSPFLKACFLETLRWRPPFPIAVPHANTVDDVYQGCSIPKGTTVISNIWAICQDTDEFDDPDSYQPSRYLADAFGIKTDGAAKEPSEKDPSYLDTPSVEADETRASGRRQTYAFGAGRRICAGSKMAENSMMMSMSKLLWSFNVLPGTDKKLDTDYGTAYKNALLTGPEPFPVKFVLRDEKKRDIITKEWEEANQSLSEFE</sequence>
<reference evidence="9" key="1">
    <citation type="submission" date="2022-10" db="EMBL/GenBank/DDBJ databases">
        <title>Tapping the CABI collections for fungal endophytes: first genome assemblies for Collariella, Neodidymelliopsis, Ascochyta clinopodiicola, Didymella pomorum, Didymosphaeria variabile, Neocosmospora piperis and Neocucurbitaria cava.</title>
        <authorList>
            <person name="Hill R."/>
        </authorList>
    </citation>
    <scope>NUCLEOTIDE SEQUENCE</scope>
    <source>
        <strain evidence="9">IMI 355082</strain>
    </source>
</reference>
<dbReference type="GO" id="GO:0020037">
    <property type="term" value="F:heme binding"/>
    <property type="evidence" value="ECO:0007669"/>
    <property type="project" value="InterPro"/>
</dbReference>
<dbReference type="GO" id="GO:0016705">
    <property type="term" value="F:oxidoreductase activity, acting on paired donors, with incorporation or reduction of molecular oxygen"/>
    <property type="evidence" value="ECO:0007669"/>
    <property type="project" value="InterPro"/>
</dbReference>
<evidence type="ECO:0008006" key="11">
    <source>
        <dbReference type="Google" id="ProtNLM"/>
    </source>
</evidence>
<dbReference type="InterPro" id="IPR017972">
    <property type="entry name" value="Cyt_P450_CS"/>
</dbReference>
<evidence type="ECO:0000256" key="8">
    <source>
        <dbReference type="SAM" id="MobiDB-lite"/>
    </source>
</evidence>
<dbReference type="Pfam" id="PF00067">
    <property type="entry name" value="p450"/>
    <property type="match status" value="1"/>
</dbReference>
<name>A0A9W9D1L4_9PEZI</name>
<dbReference type="Gene3D" id="1.10.630.10">
    <property type="entry name" value="Cytochrome P450"/>
    <property type="match status" value="1"/>
</dbReference>
<comment type="caution">
    <text evidence="9">The sequence shown here is derived from an EMBL/GenBank/DDBJ whole genome shotgun (WGS) entry which is preliminary data.</text>
</comment>
<dbReference type="Proteomes" id="UP001140453">
    <property type="component" value="Unassembled WGS sequence"/>
</dbReference>
<dbReference type="OrthoDB" id="1103324at2759"/>
<keyword evidence="5 7" id="KW-0503">Monooxygenase</keyword>
<dbReference type="PROSITE" id="PS00086">
    <property type="entry name" value="CYTOCHROME_P450"/>
    <property type="match status" value="1"/>
</dbReference>
<dbReference type="CDD" id="cd11065">
    <property type="entry name" value="CYP64-like"/>
    <property type="match status" value="1"/>
</dbReference>
<keyword evidence="2 6" id="KW-0479">Metal-binding</keyword>
<keyword evidence="3 7" id="KW-0560">Oxidoreductase</keyword>
<evidence type="ECO:0000256" key="2">
    <source>
        <dbReference type="ARBA" id="ARBA00022723"/>
    </source>
</evidence>
<dbReference type="InterPro" id="IPR036396">
    <property type="entry name" value="Cyt_P450_sf"/>
</dbReference>
<dbReference type="InterPro" id="IPR002401">
    <property type="entry name" value="Cyt_P450_E_grp-I"/>
</dbReference>
<evidence type="ECO:0000313" key="10">
    <source>
        <dbReference type="Proteomes" id="UP001140453"/>
    </source>
</evidence>
<feature type="compositionally biased region" description="Basic and acidic residues" evidence="8">
    <location>
        <begin position="418"/>
        <end position="429"/>
    </location>
</feature>
<dbReference type="PRINTS" id="PR00463">
    <property type="entry name" value="EP450I"/>
</dbReference>
<dbReference type="EMBL" id="JAPEVB010000001">
    <property type="protein sequence ID" value="KAJ4396484.1"/>
    <property type="molecule type" value="Genomic_DNA"/>
</dbReference>
<dbReference type="PANTHER" id="PTHR46300">
    <property type="entry name" value="P450, PUTATIVE (EUROFUNG)-RELATED-RELATED"/>
    <property type="match status" value="1"/>
</dbReference>
<evidence type="ECO:0000256" key="1">
    <source>
        <dbReference type="ARBA" id="ARBA00010617"/>
    </source>
</evidence>
<feature type="region of interest" description="Disordered" evidence="8">
    <location>
        <begin position="418"/>
        <end position="444"/>
    </location>
</feature>
<dbReference type="InterPro" id="IPR050364">
    <property type="entry name" value="Cytochrome_P450_fung"/>
</dbReference>
<dbReference type="SUPFAM" id="SSF48264">
    <property type="entry name" value="Cytochrome P450"/>
    <property type="match status" value="1"/>
</dbReference>
<accession>A0A9W9D1L4</accession>
<evidence type="ECO:0000256" key="6">
    <source>
        <dbReference type="PIRSR" id="PIRSR602401-1"/>
    </source>
</evidence>
<organism evidence="9 10">
    <name type="scientific">Gnomoniopsis smithogilvyi</name>
    <dbReference type="NCBI Taxonomy" id="1191159"/>
    <lineage>
        <taxon>Eukaryota</taxon>
        <taxon>Fungi</taxon>
        <taxon>Dikarya</taxon>
        <taxon>Ascomycota</taxon>
        <taxon>Pezizomycotina</taxon>
        <taxon>Sordariomycetes</taxon>
        <taxon>Sordariomycetidae</taxon>
        <taxon>Diaporthales</taxon>
        <taxon>Gnomoniaceae</taxon>
        <taxon>Gnomoniopsis</taxon>
    </lineage>
</organism>
<evidence type="ECO:0000256" key="5">
    <source>
        <dbReference type="ARBA" id="ARBA00023033"/>
    </source>
</evidence>
<keyword evidence="6 7" id="KW-0349">Heme</keyword>
<evidence type="ECO:0000256" key="7">
    <source>
        <dbReference type="RuleBase" id="RU000461"/>
    </source>
</evidence>
<dbReference type="GO" id="GO:0004497">
    <property type="term" value="F:monooxygenase activity"/>
    <property type="evidence" value="ECO:0007669"/>
    <property type="project" value="UniProtKB-KW"/>
</dbReference>
<evidence type="ECO:0000313" key="9">
    <source>
        <dbReference type="EMBL" id="KAJ4396484.1"/>
    </source>
</evidence>
<dbReference type="InterPro" id="IPR001128">
    <property type="entry name" value="Cyt_P450"/>
</dbReference>
<evidence type="ECO:0000256" key="4">
    <source>
        <dbReference type="ARBA" id="ARBA00023004"/>
    </source>
</evidence>
<feature type="binding site" description="axial binding residue" evidence="6">
    <location>
        <position position="459"/>
    </location>
    <ligand>
        <name>heme</name>
        <dbReference type="ChEBI" id="CHEBI:30413"/>
    </ligand>
    <ligandPart>
        <name>Fe</name>
        <dbReference type="ChEBI" id="CHEBI:18248"/>
    </ligandPart>
</feature>
<dbReference type="AlphaFoldDB" id="A0A9W9D1L4"/>
<proteinExistence type="inferred from homology"/>
<dbReference type="PANTHER" id="PTHR46300:SF2">
    <property type="entry name" value="CYTOCHROME P450 MONOOXYGENASE ALNH-RELATED"/>
    <property type="match status" value="1"/>
</dbReference>
<comment type="similarity">
    <text evidence="1 7">Belongs to the cytochrome P450 family.</text>
</comment>
<evidence type="ECO:0000256" key="3">
    <source>
        <dbReference type="ARBA" id="ARBA00023002"/>
    </source>
</evidence>